<feature type="domain" description="Lactate/malate dehydrogenase C-terminal" evidence="7">
    <location>
        <begin position="216"/>
        <end position="371"/>
    </location>
</feature>
<dbReference type="KEGG" id="tnl:113497641"/>
<dbReference type="SUPFAM" id="SSF51735">
    <property type="entry name" value="NAD(P)-binding Rossmann-fold domains"/>
    <property type="match status" value="1"/>
</dbReference>
<dbReference type="Gene3D" id="3.40.50.720">
    <property type="entry name" value="NAD(P)-binding Rossmann-like Domain"/>
    <property type="match status" value="1"/>
</dbReference>
<dbReference type="Proteomes" id="UP000322000">
    <property type="component" value="Chromosome 9"/>
</dbReference>
<proteinExistence type="predicted"/>
<sequence>MLRCSYGSLKLIFKGWPRPGMLRPGQPHRGYKNFVLSKALAQIEKECDRFCPVPRFPAQKVTVIGAGSDVGRIACLFLKQQKVIRTLAMYDDIPDRCVLGVANDIAHIDTSPEVEAYQGRMFLRDALHDADVVLICGGAYLLPPCCNTLDRDLFFQNMQLVRTVTLAIAQFCPEAIVALQTPPVDCNFALCLHTLKMAGVYSRRRVLGVNAVNAMRANQLFCAITGADPATSTLPVVCGTGRCTRVPVFSAGKAANFPQTQTDCLTRLVREADEIICKVKSNNEQGHLSIGFSTARFVINVMKGLFEKPTFIDSALVEQDNPEKCYNMQICATPVTVGKGGIVEYAVPTLNEAEQRLLDESKCDLEDMLNLGRCYACGDEYYLHPCKVANPPPPCPNCETCKPKKADAN</sequence>
<evidence type="ECO:0000256" key="5">
    <source>
        <dbReference type="ARBA" id="ARBA00023027"/>
    </source>
</evidence>
<evidence type="ECO:0000259" key="6">
    <source>
        <dbReference type="Pfam" id="PF00056"/>
    </source>
</evidence>
<dbReference type="PANTHER" id="PTHR11540">
    <property type="entry name" value="MALATE AND LACTATE DEHYDROGENASE"/>
    <property type="match status" value="1"/>
</dbReference>
<dbReference type="Pfam" id="PF00056">
    <property type="entry name" value="Ldh_1_N"/>
    <property type="match status" value="1"/>
</dbReference>
<dbReference type="GeneID" id="113497641"/>
<dbReference type="InterPro" id="IPR015955">
    <property type="entry name" value="Lactate_DH/Glyco_Ohase_4_C"/>
</dbReference>
<keyword evidence="3" id="KW-0816">Tricarboxylic acid cycle</keyword>
<dbReference type="SUPFAM" id="SSF56327">
    <property type="entry name" value="LDH C-terminal domain-like"/>
    <property type="match status" value="1"/>
</dbReference>
<gene>
    <name evidence="9" type="primary">LOC113497641</name>
</gene>
<dbReference type="RefSeq" id="XP_026733046.1">
    <property type="nucleotide sequence ID" value="XM_026877245.1"/>
</dbReference>
<dbReference type="Gene3D" id="3.90.110.10">
    <property type="entry name" value="Lactate dehydrogenase/glycoside hydrolase, family 4, C-terminal"/>
    <property type="match status" value="1"/>
</dbReference>
<dbReference type="GO" id="GO:0030060">
    <property type="term" value="F:L-malate dehydrogenase (NAD+) activity"/>
    <property type="evidence" value="ECO:0007669"/>
    <property type="project" value="UniProtKB-EC"/>
</dbReference>
<dbReference type="PANTHER" id="PTHR11540:SF16">
    <property type="entry name" value="MALATE DEHYDROGENASE, MITOCHONDRIAL"/>
    <property type="match status" value="1"/>
</dbReference>
<accession>A0A7E5VY50</accession>
<organism evidence="8 9">
    <name type="scientific">Trichoplusia ni</name>
    <name type="common">Cabbage looper</name>
    <dbReference type="NCBI Taxonomy" id="7111"/>
    <lineage>
        <taxon>Eukaryota</taxon>
        <taxon>Metazoa</taxon>
        <taxon>Ecdysozoa</taxon>
        <taxon>Arthropoda</taxon>
        <taxon>Hexapoda</taxon>
        <taxon>Insecta</taxon>
        <taxon>Pterygota</taxon>
        <taxon>Neoptera</taxon>
        <taxon>Endopterygota</taxon>
        <taxon>Lepidoptera</taxon>
        <taxon>Glossata</taxon>
        <taxon>Ditrysia</taxon>
        <taxon>Noctuoidea</taxon>
        <taxon>Noctuidae</taxon>
        <taxon>Plusiinae</taxon>
        <taxon>Trichoplusia</taxon>
    </lineage>
</organism>
<keyword evidence="4" id="KW-0560">Oxidoreductase</keyword>
<evidence type="ECO:0000256" key="3">
    <source>
        <dbReference type="ARBA" id="ARBA00022532"/>
    </source>
</evidence>
<evidence type="ECO:0000256" key="2">
    <source>
        <dbReference type="ARBA" id="ARBA00016075"/>
    </source>
</evidence>
<dbReference type="OrthoDB" id="6626850at2759"/>
<dbReference type="InterPro" id="IPR036291">
    <property type="entry name" value="NAD(P)-bd_dom_sf"/>
</dbReference>
<dbReference type="InterPro" id="IPR001236">
    <property type="entry name" value="Lactate/malate_DH_N"/>
</dbReference>
<dbReference type="EC" id="1.1.1.37" evidence="1"/>
<dbReference type="InterPro" id="IPR022383">
    <property type="entry name" value="Lactate/malate_DH_C"/>
</dbReference>
<protein>
    <recommendedName>
        <fullName evidence="2">Malate dehydrogenase, mitochondrial</fullName>
        <ecNumber evidence="1">1.1.1.37</ecNumber>
    </recommendedName>
</protein>
<evidence type="ECO:0000313" key="8">
    <source>
        <dbReference type="Proteomes" id="UP000322000"/>
    </source>
</evidence>
<keyword evidence="8" id="KW-1185">Reference proteome</keyword>
<evidence type="ECO:0000256" key="1">
    <source>
        <dbReference type="ARBA" id="ARBA00012995"/>
    </source>
</evidence>
<dbReference type="AlphaFoldDB" id="A0A7E5VY50"/>
<dbReference type="GO" id="GO:0006099">
    <property type="term" value="P:tricarboxylic acid cycle"/>
    <property type="evidence" value="ECO:0007669"/>
    <property type="project" value="UniProtKB-KW"/>
</dbReference>
<name>A0A7E5VY50_TRINI</name>
<evidence type="ECO:0000313" key="9">
    <source>
        <dbReference type="RefSeq" id="XP_026733046.1"/>
    </source>
</evidence>
<dbReference type="InParanoid" id="A0A7E5VY50"/>
<feature type="domain" description="Lactate/malate dehydrogenase N-terminal" evidence="6">
    <location>
        <begin position="60"/>
        <end position="208"/>
    </location>
</feature>
<reference evidence="9" key="1">
    <citation type="submission" date="2025-08" db="UniProtKB">
        <authorList>
            <consortium name="RefSeq"/>
        </authorList>
    </citation>
    <scope>IDENTIFICATION</scope>
</reference>
<keyword evidence="5" id="KW-0520">NAD</keyword>
<evidence type="ECO:0000259" key="7">
    <source>
        <dbReference type="Pfam" id="PF02866"/>
    </source>
</evidence>
<dbReference type="GO" id="GO:0005739">
    <property type="term" value="C:mitochondrion"/>
    <property type="evidence" value="ECO:0007669"/>
    <property type="project" value="TreeGrafter"/>
</dbReference>
<dbReference type="Pfam" id="PF02866">
    <property type="entry name" value="Ldh_1_C"/>
    <property type="match status" value="1"/>
</dbReference>
<evidence type="ECO:0000256" key="4">
    <source>
        <dbReference type="ARBA" id="ARBA00023002"/>
    </source>
</evidence>